<sequence>MPVPEALLCHRHLQLMPANPRLLLATLLENLSQQKFVQKPYALFEMFTPVPSPLIHGLHFSPAHQPCNAVSGASDT</sequence>
<comment type="caution">
    <text evidence="1">The sequence shown here is derived from an EMBL/GenBank/DDBJ whole genome shotgun (WGS) entry which is preliminary data.</text>
</comment>
<accession>A0A5B7JJD1</accession>
<proteinExistence type="predicted"/>
<gene>
    <name evidence="1" type="ORF">E2C01_089654</name>
</gene>
<evidence type="ECO:0000313" key="1">
    <source>
        <dbReference type="EMBL" id="MPC94483.1"/>
    </source>
</evidence>
<dbReference type="Proteomes" id="UP000324222">
    <property type="component" value="Unassembled WGS sequence"/>
</dbReference>
<evidence type="ECO:0000313" key="2">
    <source>
        <dbReference type="Proteomes" id="UP000324222"/>
    </source>
</evidence>
<reference evidence="1 2" key="1">
    <citation type="submission" date="2019-05" db="EMBL/GenBank/DDBJ databases">
        <title>Another draft genome of Portunus trituberculatus and its Hox gene families provides insights of decapod evolution.</title>
        <authorList>
            <person name="Jeong J.-H."/>
            <person name="Song I."/>
            <person name="Kim S."/>
            <person name="Choi T."/>
            <person name="Kim D."/>
            <person name="Ryu S."/>
            <person name="Kim W."/>
        </authorList>
    </citation>
    <scope>NUCLEOTIDE SEQUENCE [LARGE SCALE GENOMIC DNA]</scope>
    <source>
        <tissue evidence="1">Muscle</tissue>
    </source>
</reference>
<keyword evidence="2" id="KW-1185">Reference proteome</keyword>
<name>A0A5B7JJD1_PORTR</name>
<organism evidence="1 2">
    <name type="scientific">Portunus trituberculatus</name>
    <name type="common">Swimming crab</name>
    <name type="synonym">Neptunus trituberculatus</name>
    <dbReference type="NCBI Taxonomy" id="210409"/>
    <lineage>
        <taxon>Eukaryota</taxon>
        <taxon>Metazoa</taxon>
        <taxon>Ecdysozoa</taxon>
        <taxon>Arthropoda</taxon>
        <taxon>Crustacea</taxon>
        <taxon>Multicrustacea</taxon>
        <taxon>Malacostraca</taxon>
        <taxon>Eumalacostraca</taxon>
        <taxon>Eucarida</taxon>
        <taxon>Decapoda</taxon>
        <taxon>Pleocyemata</taxon>
        <taxon>Brachyura</taxon>
        <taxon>Eubrachyura</taxon>
        <taxon>Portunoidea</taxon>
        <taxon>Portunidae</taxon>
        <taxon>Portuninae</taxon>
        <taxon>Portunus</taxon>
    </lineage>
</organism>
<dbReference type="EMBL" id="VSRR010098723">
    <property type="protein sequence ID" value="MPC94483.1"/>
    <property type="molecule type" value="Genomic_DNA"/>
</dbReference>
<protein>
    <submittedName>
        <fullName evidence="1">Uncharacterized protein</fullName>
    </submittedName>
</protein>
<dbReference type="AlphaFoldDB" id="A0A5B7JJD1"/>